<reference evidence="4 5" key="2">
    <citation type="journal article" date="2012" name="PLoS Pathog.">
        <title>Diverse lifestyles and strategies of plant pathogenesis encoded in the genomes of eighteen Dothideomycetes fungi.</title>
        <authorList>
            <person name="Ohm R.A."/>
            <person name="Feau N."/>
            <person name="Henrissat B."/>
            <person name="Schoch C.L."/>
            <person name="Horwitz B.A."/>
            <person name="Barry K.W."/>
            <person name="Condon B.J."/>
            <person name="Copeland A.C."/>
            <person name="Dhillon B."/>
            <person name="Glaser F."/>
            <person name="Hesse C.N."/>
            <person name="Kosti I."/>
            <person name="LaButti K."/>
            <person name="Lindquist E.A."/>
            <person name="Lucas S."/>
            <person name="Salamov A.A."/>
            <person name="Bradshaw R.E."/>
            <person name="Ciuffetti L."/>
            <person name="Hamelin R.C."/>
            <person name="Kema G.H.J."/>
            <person name="Lawrence C."/>
            <person name="Scott J.A."/>
            <person name="Spatafora J.W."/>
            <person name="Turgeon B.G."/>
            <person name="de Wit P.J.G.M."/>
            <person name="Zhong S."/>
            <person name="Goodwin S.B."/>
            <person name="Grigoriev I.V."/>
        </authorList>
    </citation>
    <scope>NUCLEOTIDE SEQUENCE [LARGE SCALE GENOMIC DNA]</scope>
    <source>
        <strain evidence="5">NZE10 / CBS 128990</strain>
    </source>
</reference>
<gene>
    <name evidence="4" type="ORF">DOTSEDRAFT_73702</name>
</gene>
<feature type="region of interest" description="Disordered" evidence="1">
    <location>
        <begin position="164"/>
        <end position="201"/>
    </location>
</feature>
<feature type="chain" id="PRO_5004109350" description="ML-like domain-containing protein" evidence="2">
    <location>
        <begin position="25"/>
        <end position="221"/>
    </location>
</feature>
<sequence>MMAPAWRIFLGFGTLLCTPSVAYAADYLRSTSFDYCQSSNQFNASTFNVTITPDNRTLAFVLDGESTFSGNDTLDFSIIINGNDTSLFRQDPCSSGIAALCPSSPGQIVLTSNIEIPQRVLDMLPQDIYTVSNLDARFRLSFNNTATGRPFGCLETNLTNGVVETSTTNSTSTGATTSPSTDTSSSTGATGTGSHSSASTASGLPSLVLGLSVTIALTLWL</sequence>
<evidence type="ECO:0000259" key="3">
    <source>
        <dbReference type="SMART" id="SM01320"/>
    </source>
</evidence>
<feature type="compositionally biased region" description="Low complexity" evidence="1">
    <location>
        <begin position="165"/>
        <end position="201"/>
    </location>
</feature>
<dbReference type="Pfam" id="PF14558">
    <property type="entry name" value="TRP_N"/>
    <property type="match status" value="1"/>
</dbReference>
<dbReference type="OrthoDB" id="3649788at2759"/>
<keyword evidence="5" id="KW-1185">Reference proteome</keyword>
<dbReference type="eggNOG" id="ENOG502R27A">
    <property type="taxonomic scope" value="Eukaryota"/>
</dbReference>
<dbReference type="EMBL" id="KB446542">
    <property type="protein sequence ID" value="EME41368.1"/>
    <property type="molecule type" value="Genomic_DNA"/>
</dbReference>
<dbReference type="GO" id="GO:0016020">
    <property type="term" value="C:membrane"/>
    <property type="evidence" value="ECO:0007669"/>
    <property type="project" value="TreeGrafter"/>
</dbReference>
<dbReference type="InterPro" id="IPR040241">
    <property type="entry name" value="TRP_Flc/Pkd2-like"/>
</dbReference>
<proteinExistence type="predicted"/>
<keyword evidence="2" id="KW-0732">Signal</keyword>
<dbReference type="OMA" id="NCESSNQ"/>
<evidence type="ECO:0000313" key="5">
    <source>
        <dbReference type="Proteomes" id="UP000016933"/>
    </source>
</evidence>
<evidence type="ECO:0000313" key="4">
    <source>
        <dbReference type="EMBL" id="EME41368.1"/>
    </source>
</evidence>
<dbReference type="InterPro" id="IPR032800">
    <property type="entry name" value="TRP_N"/>
</dbReference>
<dbReference type="PANTHER" id="PTHR31145">
    <property type="entry name" value="INTEGRAL MEMBRANE PROTEIN (AFU_ORTHOLOGUE AFUA_7G01610)"/>
    <property type="match status" value="1"/>
</dbReference>
<dbReference type="AlphaFoldDB" id="N1PFI4"/>
<evidence type="ECO:0000256" key="2">
    <source>
        <dbReference type="SAM" id="SignalP"/>
    </source>
</evidence>
<dbReference type="HOGENOM" id="CLU_1250657_0_0_1"/>
<dbReference type="STRING" id="675120.N1PFI4"/>
<dbReference type="GO" id="GO:0055085">
    <property type="term" value="P:transmembrane transport"/>
    <property type="evidence" value="ECO:0007669"/>
    <property type="project" value="TreeGrafter"/>
</dbReference>
<feature type="domain" description="ML-like" evidence="3">
    <location>
        <begin position="26"/>
        <end position="164"/>
    </location>
</feature>
<feature type="signal peptide" evidence="2">
    <location>
        <begin position="1"/>
        <end position="24"/>
    </location>
</feature>
<reference evidence="5" key="1">
    <citation type="journal article" date="2012" name="PLoS Genet.">
        <title>The genomes of the fungal plant pathogens Cladosporium fulvum and Dothistroma septosporum reveal adaptation to different hosts and lifestyles but also signatures of common ancestry.</title>
        <authorList>
            <person name="de Wit P.J.G.M."/>
            <person name="van der Burgt A."/>
            <person name="Oekmen B."/>
            <person name="Stergiopoulos I."/>
            <person name="Abd-Elsalam K.A."/>
            <person name="Aerts A.L."/>
            <person name="Bahkali A.H."/>
            <person name="Beenen H.G."/>
            <person name="Chettri P."/>
            <person name="Cox M.P."/>
            <person name="Datema E."/>
            <person name="de Vries R.P."/>
            <person name="Dhillon B."/>
            <person name="Ganley A.R."/>
            <person name="Griffiths S.A."/>
            <person name="Guo Y."/>
            <person name="Hamelin R.C."/>
            <person name="Henrissat B."/>
            <person name="Kabir M.S."/>
            <person name="Jashni M.K."/>
            <person name="Kema G."/>
            <person name="Klaubauf S."/>
            <person name="Lapidus A."/>
            <person name="Levasseur A."/>
            <person name="Lindquist E."/>
            <person name="Mehrabi R."/>
            <person name="Ohm R.A."/>
            <person name="Owen T.J."/>
            <person name="Salamov A."/>
            <person name="Schwelm A."/>
            <person name="Schijlen E."/>
            <person name="Sun H."/>
            <person name="van den Burg H.A."/>
            <person name="van Ham R.C.H.J."/>
            <person name="Zhang S."/>
            <person name="Goodwin S.B."/>
            <person name="Grigoriev I.V."/>
            <person name="Collemare J."/>
            <person name="Bradshaw R.E."/>
        </authorList>
    </citation>
    <scope>NUCLEOTIDE SEQUENCE [LARGE SCALE GENOMIC DNA]</scope>
    <source>
        <strain evidence="5">NZE10 / CBS 128990</strain>
    </source>
</reference>
<protein>
    <recommendedName>
        <fullName evidence="3">ML-like domain-containing protein</fullName>
    </recommendedName>
</protein>
<accession>N1PFI4</accession>
<dbReference type="PANTHER" id="PTHR31145:SF6">
    <property type="entry name" value="INTEGRAL MEMBRANE PROTEIN (AFU_ORTHOLOGUE AFUA_7G01610)"/>
    <property type="match status" value="1"/>
</dbReference>
<organism evidence="4 5">
    <name type="scientific">Dothistroma septosporum (strain NZE10 / CBS 128990)</name>
    <name type="common">Red band needle blight fungus</name>
    <name type="synonym">Mycosphaerella pini</name>
    <dbReference type="NCBI Taxonomy" id="675120"/>
    <lineage>
        <taxon>Eukaryota</taxon>
        <taxon>Fungi</taxon>
        <taxon>Dikarya</taxon>
        <taxon>Ascomycota</taxon>
        <taxon>Pezizomycotina</taxon>
        <taxon>Dothideomycetes</taxon>
        <taxon>Dothideomycetidae</taxon>
        <taxon>Mycosphaerellales</taxon>
        <taxon>Mycosphaerellaceae</taxon>
        <taxon>Dothistroma</taxon>
    </lineage>
</organism>
<dbReference type="SMART" id="SM01320">
    <property type="entry name" value="TRP_N"/>
    <property type="match status" value="1"/>
</dbReference>
<dbReference type="Proteomes" id="UP000016933">
    <property type="component" value="Unassembled WGS sequence"/>
</dbReference>
<evidence type="ECO:0000256" key="1">
    <source>
        <dbReference type="SAM" id="MobiDB-lite"/>
    </source>
</evidence>
<name>N1PFI4_DOTSN</name>